<sequence length="185" mass="20180">MAKSFFDAQDEPLTPTATTTPGVALTDKAQSDKKIKKIALIVIPLLICAVAGAYFFFKIVRKPKTYSDTSRDAAAIADSAEAITNSYVALEPMIVNLTASEKGKPVYLRLTLTLRVSSEAETKLVQAKTPMIIDNFQAFLTGLRPADLSGTGGILLLKEELTKRINKIVAPMIIKDVLFKEMMIN</sequence>
<dbReference type="EMBL" id="CP112932">
    <property type="protein sequence ID" value="WPY00596.1"/>
    <property type="molecule type" value="Genomic_DNA"/>
</dbReference>
<keyword evidence="7 10" id="KW-0283">Flagellar rotation</keyword>
<evidence type="ECO:0000256" key="4">
    <source>
        <dbReference type="ARBA" id="ARBA00022475"/>
    </source>
</evidence>
<keyword evidence="6 10" id="KW-0812">Transmembrane</keyword>
<dbReference type="Proteomes" id="UP001326613">
    <property type="component" value="Chromosome"/>
</dbReference>
<comment type="similarity">
    <text evidence="3 10">Belongs to the FliL family.</text>
</comment>
<proteinExistence type="inferred from homology"/>
<evidence type="ECO:0000256" key="6">
    <source>
        <dbReference type="ARBA" id="ARBA00022692"/>
    </source>
</evidence>
<evidence type="ECO:0000256" key="7">
    <source>
        <dbReference type="ARBA" id="ARBA00022779"/>
    </source>
</evidence>
<protein>
    <recommendedName>
        <fullName evidence="10">Flagellar protein FliL</fullName>
    </recommendedName>
</protein>
<evidence type="ECO:0000256" key="9">
    <source>
        <dbReference type="ARBA" id="ARBA00023136"/>
    </source>
</evidence>
<dbReference type="PANTHER" id="PTHR35091:SF2">
    <property type="entry name" value="FLAGELLAR PROTEIN FLIL"/>
    <property type="match status" value="1"/>
</dbReference>
<dbReference type="Pfam" id="PF03748">
    <property type="entry name" value="FliL"/>
    <property type="match status" value="1"/>
</dbReference>
<dbReference type="PANTHER" id="PTHR35091">
    <property type="entry name" value="FLAGELLAR PROTEIN FLIL"/>
    <property type="match status" value="1"/>
</dbReference>
<keyword evidence="12" id="KW-0966">Cell projection</keyword>
<dbReference type="InterPro" id="IPR005503">
    <property type="entry name" value="FliL"/>
</dbReference>
<organism evidence="12 13">
    <name type="scientific">Candidatus Trichorickettsia mobilis</name>
    <dbReference type="NCBI Taxonomy" id="1346319"/>
    <lineage>
        <taxon>Bacteria</taxon>
        <taxon>Pseudomonadati</taxon>
        <taxon>Pseudomonadota</taxon>
        <taxon>Alphaproteobacteria</taxon>
        <taxon>Rickettsiales</taxon>
        <taxon>Rickettsiaceae</taxon>
        <taxon>Rickettsieae</taxon>
        <taxon>Candidatus Trichorickettsia</taxon>
    </lineage>
</organism>
<feature type="transmembrane region" description="Helical" evidence="10">
    <location>
        <begin position="38"/>
        <end position="57"/>
    </location>
</feature>
<evidence type="ECO:0000256" key="3">
    <source>
        <dbReference type="ARBA" id="ARBA00008281"/>
    </source>
</evidence>
<evidence type="ECO:0000256" key="8">
    <source>
        <dbReference type="ARBA" id="ARBA00022989"/>
    </source>
</evidence>
<feature type="region of interest" description="Disordered" evidence="11">
    <location>
        <begin position="1"/>
        <end position="21"/>
    </location>
</feature>
<evidence type="ECO:0000256" key="11">
    <source>
        <dbReference type="SAM" id="MobiDB-lite"/>
    </source>
</evidence>
<keyword evidence="9 10" id="KW-0472">Membrane</keyword>
<comment type="function">
    <text evidence="1 10">Controls the rotational direction of flagella during chemotaxis.</text>
</comment>
<evidence type="ECO:0000256" key="2">
    <source>
        <dbReference type="ARBA" id="ARBA00004162"/>
    </source>
</evidence>
<comment type="subcellular location">
    <subcellularLocation>
        <location evidence="10">Cell inner membrane</location>
    </subcellularLocation>
    <subcellularLocation>
        <location evidence="2">Cell membrane</location>
        <topology evidence="2">Single-pass membrane protein</topology>
    </subcellularLocation>
</comment>
<evidence type="ECO:0000313" key="12">
    <source>
        <dbReference type="EMBL" id="WPY00596.1"/>
    </source>
</evidence>
<evidence type="ECO:0000313" key="13">
    <source>
        <dbReference type="Proteomes" id="UP001326613"/>
    </source>
</evidence>
<keyword evidence="5 10" id="KW-0145">Chemotaxis</keyword>
<keyword evidence="4" id="KW-1003">Cell membrane</keyword>
<gene>
    <name evidence="12" type="ORF">Trichorick_00477</name>
</gene>
<name>A0ABZ0USU9_9RICK</name>
<keyword evidence="10" id="KW-0997">Cell inner membrane</keyword>
<evidence type="ECO:0000256" key="5">
    <source>
        <dbReference type="ARBA" id="ARBA00022500"/>
    </source>
</evidence>
<evidence type="ECO:0000256" key="1">
    <source>
        <dbReference type="ARBA" id="ARBA00002254"/>
    </source>
</evidence>
<keyword evidence="12" id="KW-0969">Cilium</keyword>
<keyword evidence="13" id="KW-1185">Reference proteome</keyword>
<reference evidence="12 13" key="1">
    <citation type="submission" date="2022-10" db="EMBL/GenBank/DDBJ databases">
        <title>Host association and intracellularity evolved multiple times independently in the Rickettsiales.</title>
        <authorList>
            <person name="Castelli M."/>
            <person name="Nardi T."/>
            <person name="Gammuto L."/>
            <person name="Bellinzona G."/>
            <person name="Sabaneyeva E."/>
            <person name="Potekhin A."/>
            <person name="Serra V."/>
            <person name="Petroni G."/>
            <person name="Sassera D."/>
        </authorList>
    </citation>
    <scope>NUCLEOTIDE SEQUENCE [LARGE SCALE GENOMIC DNA]</scope>
    <source>
        <strain evidence="12 13">Kr 154-4</strain>
    </source>
</reference>
<accession>A0ABZ0USU9</accession>
<dbReference type="RefSeq" id="WP_323738652.1">
    <property type="nucleotide sequence ID" value="NZ_CP112932.1"/>
</dbReference>
<keyword evidence="8 10" id="KW-1133">Transmembrane helix</keyword>
<evidence type="ECO:0000256" key="10">
    <source>
        <dbReference type="RuleBase" id="RU364125"/>
    </source>
</evidence>
<keyword evidence="12" id="KW-0282">Flagellum</keyword>